<feature type="signal peptide" evidence="4">
    <location>
        <begin position="1"/>
        <end position="29"/>
    </location>
</feature>
<evidence type="ECO:0000256" key="3">
    <source>
        <dbReference type="SAM" id="Phobius"/>
    </source>
</evidence>
<feature type="transmembrane region" description="Helical" evidence="3">
    <location>
        <begin position="403"/>
        <end position="421"/>
    </location>
</feature>
<feature type="region of interest" description="Disordered" evidence="2">
    <location>
        <begin position="358"/>
        <end position="393"/>
    </location>
</feature>
<dbReference type="RefSeq" id="WP_189543358.1">
    <property type="nucleotide sequence ID" value="NZ_BMTF01000005.1"/>
</dbReference>
<dbReference type="Proteomes" id="UP000660675">
    <property type="component" value="Unassembled WGS sequence"/>
</dbReference>
<evidence type="ECO:0000313" key="6">
    <source>
        <dbReference type="Proteomes" id="UP000660675"/>
    </source>
</evidence>
<name>A0ABQ2VWB6_9ACTN</name>
<evidence type="ECO:0000256" key="2">
    <source>
        <dbReference type="SAM" id="MobiDB-lite"/>
    </source>
</evidence>
<organism evidence="5 6">
    <name type="scientific">Streptomyces gelaticus</name>
    <dbReference type="NCBI Taxonomy" id="285446"/>
    <lineage>
        <taxon>Bacteria</taxon>
        <taxon>Bacillati</taxon>
        <taxon>Actinomycetota</taxon>
        <taxon>Actinomycetes</taxon>
        <taxon>Kitasatosporales</taxon>
        <taxon>Streptomycetaceae</taxon>
        <taxon>Streptomyces</taxon>
    </lineage>
</organism>
<reference evidence="6" key="1">
    <citation type="journal article" date="2019" name="Int. J. Syst. Evol. Microbiol.">
        <title>The Global Catalogue of Microorganisms (GCM) 10K type strain sequencing project: providing services to taxonomists for standard genome sequencing and annotation.</title>
        <authorList>
            <consortium name="The Broad Institute Genomics Platform"/>
            <consortium name="The Broad Institute Genome Sequencing Center for Infectious Disease"/>
            <person name="Wu L."/>
            <person name="Ma J."/>
        </authorList>
    </citation>
    <scope>NUCLEOTIDE SEQUENCE [LARGE SCALE GENOMIC DNA]</scope>
    <source>
        <strain evidence="6">JCM 4376</strain>
    </source>
</reference>
<keyword evidence="4" id="KW-0732">Signal</keyword>
<keyword evidence="1" id="KW-0175">Coiled coil</keyword>
<keyword evidence="3" id="KW-1133">Transmembrane helix</keyword>
<evidence type="ECO:0008006" key="7">
    <source>
        <dbReference type="Google" id="ProtNLM"/>
    </source>
</evidence>
<accession>A0ABQ2VWB6</accession>
<gene>
    <name evidence="5" type="ORF">GCM10015535_20500</name>
</gene>
<dbReference type="NCBIfam" id="NF041528">
    <property type="entry name" value="strep_LAETG"/>
    <property type="match status" value="1"/>
</dbReference>
<evidence type="ECO:0000313" key="5">
    <source>
        <dbReference type="EMBL" id="GGV81158.1"/>
    </source>
</evidence>
<sequence>MKIRPILATAVAAAVTMPALLLSVTPAFADDKPAAQTQDKTQDKPSIAELEKAAAAAKATYDDAVEAESAAKAALEAALSDTHPLAVAAKAAEAAAAEAAAAKVNADQAVIDAQAMVDALPETATEEEKAAAATKLTEAKADAETAKETKAAADAAVVEALDARDDERVAAARKLNQAQKATKAALADKTAADEALAKAKEEEEEGGEGGEDCVPEARLTTVVTGLPSTVVAGTKVDFNLRVTNGTDKTMDEVLPFAYVHATDRSGLKSIDDLVHLQWSSASSSKWKTVDNKHYMDAISPLKAGAHADIKMRLKIDASAPAGNGVTFVAGDYFNDNGTCGGNPDLEGYEFLIAAAGSKPGKVDDAKPSTTKPNTSDVKAQSSASRPVSGSLAATGSSSAMPQLAVASGAAVAIGGGAVFLVRRRKAGFHA</sequence>
<feature type="compositionally biased region" description="Polar residues" evidence="2">
    <location>
        <begin position="367"/>
        <end position="387"/>
    </location>
</feature>
<evidence type="ECO:0000256" key="1">
    <source>
        <dbReference type="SAM" id="Coils"/>
    </source>
</evidence>
<keyword evidence="6" id="KW-1185">Reference proteome</keyword>
<proteinExistence type="predicted"/>
<evidence type="ECO:0000256" key="4">
    <source>
        <dbReference type="SAM" id="SignalP"/>
    </source>
</evidence>
<feature type="compositionally biased region" description="Acidic residues" evidence="2">
    <location>
        <begin position="202"/>
        <end position="213"/>
    </location>
</feature>
<feature type="coiled-coil region" evidence="1">
    <location>
        <begin position="129"/>
        <end position="156"/>
    </location>
</feature>
<feature type="region of interest" description="Disordered" evidence="2">
    <location>
        <begin position="194"/>
        <end position="213"/>
    </location>
</feature>
<comment type="caution">
    <text evidence="5">The sequence shown here is derived from an EMBL/GenBank/DDBJ whole genome shotgun (WGS) entry which is preliminary data.</text>
</comment>
<keyword evidence="3" id="KW-0812">Transmembrane</keyword>
<protein>
    <recommendedName>
        <fullName evidence="7">LPXTG cell wall anchor domain-containing protein</fullName>
    </recommendedName>
</protein>
<keyword evidence="3" id="KW-0472">Membrane</keyword>
<feature type="chain" id="PRO_5047438564" description="LPXTG cell wall anchor domain-containing protein" evidence="4">
    <location>
        <begin position="30"/>
        <end position="430"/>
    </location>
</feature>
<dbReference type="EMBL" id="BMTF01000005">
    <property type="protein sequence ID" value="GGV81158.1"/>
    <property type="molecule type" value="Genomic_DNA"/>
</dbReference>